<dbReference type="Proteomes" id="UP001057375">
    <property type="component" value="Unassembled WGS sequence"/>
</dbReference>
<organism evidence="8 9">
    <name type="scientific">Aduncisulcus paluster</name>
    <dbReference type="NCBI Taxonomy" id="2918883"/>
    <lineage>
        <taxon>Eukaryota</taxon>
        <taxon>Metamonada</taxon>
        <taxon>Carpediemonas-like organisms</taxon>
        <taxon>Aduncisulcus</taxon>
    </lineage>
</organism>
<evidence type="ECO:0000313" key="9">
    <source>
        <dbReference type="Proteomes" id="UP001057375"/>
    </source>
</evidence>
<dbReference type="Gene3D" id="3.30.70.270">
    <property type="match status" value="1"/>
</dbReference>
<keyword evidence="1" id="KW-0808">Transferase</keyword>
<name>A0ABQ5KCW8_9EUKA</name>
<feature type="domain" description="Reverse transcriptase RNase H-like" evidence="7">
    <location>
        <begin position="69"/>
        <end position="168"/>
    </location>
</feature>
<keyword evidence="6" id="KW-0695">RNA-directed DNA polymerase</keyword>
<keyword evidence="3" id="KW-0540">Nuclease</keyword>
<gene>
    <name evidence="8" type="ORF">ADUPG1_001479</name>
</gene>
<dbReference type="SUPFAM" id="SSF56672">
    <property type="entry name" value="DNA/RNA polymerases"/>
    <property type="match status" value="1"/>
</dbReference>
<feature type="non-terminal residue" evidence="8">
    <location>
        <position position="1"/>
    </location>
</feature>
<sequence>SIKEVQKLLGMITFIREFIPDFSRIAEPITRLLRSKEKKFTWTQEQTNAWTEILKRINLKITLGHPRKDTPFILRTDASKLGIGGILLQLQNKKEVIINLFSKRFTETEARWSTYEQEAFAVVYGITKNANLLLGNKFKVETDHRNLMKAFTSDVPKMLRWRIQLSAYSFNISYIPGKENIFADYLSRLQDIQTIATIDSETMTEKIWKTHKKLGHASADTIISELEKHQPVNKETKKLAKELIQSCTQCQKVAPFRGTKTTGHLIASSTFDCISVDTIGEMDEDKLGNRYIIV</sequence>
<evidence type="ECO:0000313" key="8">
    <source>
        <dbReference type="EMBL" id="GKT30332.1"/>
    </source>
</evidence>
<dbReference type="PANTHER" id="PTHR37984:SF5">
    <property type="entry name" value="PROTEIN NYNRIN-LIKE"/>
    <property type="match status" value="1"/>
</dbReference>
<protein>
    <recommendedName>
        <fullName evidence="7">Reverse transcriptase RNase H-like domain-containing protein</fullName>
    </recommendedName>
</protein>
<proteinExistence type="predicted"/>
<evidence type="ECO:0000259" key="7">
    <source>
        <dbReference type="Pfam" id="PF17917"/>
    </source>
</evidence>
<dbReference type="InterPro" id="IPR043502">
    <property type="entry name" value="DNA/RNA_pol_sf"/>
</dbReference>
<keyword evidence="4" id="KW-0255">Endonuclease</keyword>
<dbReference type="Pfam" id="PF17917">
    <property type="entry name" value="RT_RNaseH"/>
    <property type="match status" value="1"/>
</dbReference>
<dbReference type="InterPro" id="IPR041373">
    <property type="entry name" value="RT_RNaseH"/>
</dbReference>
<evidence type="ECO:0000256" key="6">
    <source>
        <dbReference type="ARBA" id="ARBA00022918"/>
    </source>
</evidence>
<dbReference type="InterPro" id="IPR043128">
    <property type="entry name" value="Rev_trsase/Diguanyl_cyclase"/>
</dbReference>
<dbReference type="Gene3D" id="3.10.20.370">
    <property type="match status" value="1"/>
</dbReference>
<dbReference type="CDD" id="cd09274">
    <property type="entry name" value="RNase_HI_RT_Ty3"/>
    <property type="match status" value="1"/>
</dbReference>
<feature type="non-terminal residue" evidence="8">
    <location>
        <position position="294"/>
    </location>
</feature>
<evidence type="ECO:0000256" key="5">
    <source>
        <dbReference type="ARBA" id="ARBA00022801"/>
    </source>
</evidence>
<comment type="caution">
    <text evidence="8">The sequence shown here is derived from an EMBL/GenBank/DDBJ whole genome shotgun (WGS) entry which is preliminary data.</text>
</comment>
<evidence type="ECO:0000256" key="4">
    <source>
        <dbReference type="ARBA" id="ARBA00022759"/>
    </source>
</evidence>
<keyword evidence="2" id="KW-0548">Nucleotidyltransferase</keyword>
<accession>A0ABQ5KCW8</accession>
<evidence type="ECO:0000256" key="3">
    <source>
        <dbReference type="ARBA" id="ARBA00022722"/>
    </source>
</evidence>
<keyword evidence="5" id="KW-0378">Hydrolase</keyword>
<dbReference type="PANTHER" id="PTHR37984">
    <property type="entry name" value="PROTEIN CBG26694"/>
    <property type="match status" value="1"/>
</dbReference>
<dbReference type="InterPro" id="IPR050951">
    <property type="entry name" value="Retrovirus_Pol_polyprotein"/>
</dbReference>
<evidence type="ECO:0000256" key="1">
    <source>
        <dbReference type="ARBA" id="ARBA00022679"/>
    </source>
</evidence>
<dbReference type="EMBL" id="BQXS01001240">
    <property type="protein sequence ID" value="GKT30332.1"/>
    <property type="molecule type" value="Genomic_DNA"/>
</dbReference>
<reference evidence="8" key="1">
    <citation type="submission" date="2022-03" db="EMBL/GenBank/DDBJ databases">
        <title>Draft genome sequence of Aduncisulcus paluster, a free-living microaerophilic Fornicata.</title>
        <authorList>
            <person name="Yuyama I."/>
            <person name="Kume K."/>
            <person name="Tamura T."/>
            <person name="Inagaki Y."/>
            <person name="Hashimoto T."/>
        </authorList>
    </citation>
    <scope>NUCLEOTIDE SEQUENCE</scope>
    <source>
        <strain evidence="8">NY0171</strain>
    </source>
</reference>
<keyword evidence="9" id="KW-1185">Reference proteome</keyword>
<evidence type="ECO:0000256" key="2">
    <source>
        <dbReference type="ARBA" id="ARBA00022695"/>
    </source>
</evidence>